<sequence>MDWWATPLKTIQYQSECIFKVTAKVGVQWKTGVNRSTWDPQEKKGKVLCQLSDSDHLQHPNDLKLMAVFMYRGTEEKYDNETKSLRSEVERRREKVGSLKVEITKLKEPETDDTISIMSNKVAKLCSENNALKTARRKLMEEMQKFKKVQESSRAKEDSGWRLPEGMLPDVAAFWVHQISYEQDFHQMQGVEAEEDEPVKKPKDLYKKQKRQNPDVSPYIDPPTFVYADFEAMIESDGTHVPILVRAEKGDSDECHTFYGPECTGEFLEFLDTLFYGTVTHPIPKENSRDVICIFHKLKGYDSVFFTSTTLKRTPEI</sequence>
<dbReference type="AlphaFoldDB" id="A0A2B4R2G5"/>
<name>A0A2B4R2G5_STYPI</name>
<evidence type="ECO:0000313" key="3">
    <source>
        <dbReference type="Proteomes" id="UP000225706"/>
    </source>
</evidence>
<dbReference type="Proteomes" id="UP000225706">
    <property type="component" value="Unassembled WGS sequence"/>
</dbReference>
<proteinExistence type="predicted"/>
<evidence type="ECO:0000313" key="2">
    <source>
        <dbReference type="EMBL" id="PFX11821.1"/>
    </source>
</evidence>
<evidence type="ECO:0000256" key="1">
    <source>
        <dbReference type="SAM" id="Coils"/>
    </source>
</evidence>
<organism evidence="2 3">
    <name type="scientific">Stylophora pistillata</name>
    <name type="common">Smooth cauliflower coral</name>
    <dbReference type="NCBI Taxonomy" id="50429"/>
    <lineage>
        <taxon>Eukaryota</taxon>
        <taxon>Metazoa</taxon>
        <taxon>Cnidaria</taxon>
        <taxon>Anthozoa</taxon>
        <taxon>Hexacorallia</taxon>
        <taxon>Scleractinia</taxon>
        <taxon>Astrocoeniina</taxon>
        <taxon>Pocilloporidae</taxon>
        <taxon>Stylophora</taxon>
    </lineage>
</organism>
<keyword evidence="1" id="KW-0175">Coiled coil</keyword>
<protein>
    <submittedName>
        <fullName evidence="2">Uncharacterized protein</fullName>
    </submittedName>
</protein>
<accession>A0A2B4R2G5</accession>
<feature type="coiled-coil region" evidence="1">
    <location>
        <begin position="122"/>
        <end position="152"/>
    </location>
</feature>
<dbReference type="EMBL" id="LSMT01001849">
    <property type="protein sequence ID" value="PFX11821.1"/>
    <property type="molecule type" value="Genomic_DNA"/>
</dbReference>
<gene>
    <name evidence="2" type="ORF">AWC38_SpisGene24326</name>
</gene>
<keyword evidence="3" id="KW-1185">Reference proteome</keyword>
<dbReference type="OrthoDB" id="10674141at2759"/>
<comment type="caution">
    <text evidence="2">The sequence shown here is derived from an EMBL/GenBank/DDBJ whole genome shotgun (WGS) entry which is preliminary data.</text>
</comment>
<reference evidence="3" key="1">
    <citation type="journal article" date="2017" name="bioRxiv">
        <title>Comparative analysis of the genomes of Stylophora pistillata and Acropora digitifera provides evidence for extensive differences between species of corals.</title>
        <authorList>
            <person name="Voolstra C.R."/>
            <person name="Li Y."/>
            <person name="Liew Y.J."/>
            <person name="Baumgarten S."/>
            <person name="Zoccola D."/>
            <person name="Flot J.-F."/>
            <person name="Tambutte S."/>
            <person name="Allemand D."/>
            <person name="Aranda M."/>
        </authorList>
    </citation>
    <scope>NUCLEOTIDE SEQUENCE [LARGE SCALE GENOMIC DNA]</scope>
</reference>